<dbReference type="GO" id="GO:0005886">
    <property type="term" value="C:plasma membrane"/>
    <property type="evidence" value="ECO:0007669"/>
    <property type="project" value="TreeGrafter"/>
</dbReference>
<dbReference type="GO" id="GO:0006071">
    <property type="term" value="P:glycerol metabolic process"/>
    <property type="evidence" value="ECO:0007669"/>
    <property type="project" value="UniProtKB-KW"/>
</dbReference>
<dbReference type="InterPro" id="IPR009721">
    <property type="entry name" value="O-acyltransferase_WSD1_C"/>
</dbReference>
<dbReference type="Gene3D" id="3.30.559.10">
    <property type="entry name" value="Chloramphenicol acetyltransferase-like domain"/>
    <property type="match status" value="1"/>
</dbReference>
<evidence type="ECO:0000256" key="10">
    <source>
        <dbReference type="ARBA" id="ARBA00048109"/>
    </source>
</evidence>
<keyword evidence="16" id="KW-1185">Reference proteome</keyword>
<feature type="domain" description="O-acyltransferase WSD1-like N-terminal" evidence="13">
    <location>
        <begin position="4"/>
        <end position="276"/>
    </location>
</feature>
<name>A0A8J4DJC3_9ACTN</name>
<dbReference type="PANTHER" id="PTHR31650">
    <property type="entry name" value="O-ACYLTRANSFERASE (WSD1-LIKE) FAMILY PROTEIN"/>
    <property type="match status" value="1"/>
</dbReference>
<evidence type="ECO:0000256" key="5">
    <source>
        <dbReference type="ARBA" id="ARBA00022516"/>
    </source>
</evidence>
<dbReference type="Proteomes" id="UP000652013">
    <property type="component" value="Unassembled WGS sequence"/>
</dbReference>
<comment type="pathway">
    <text evidence="1 11">Glycerolipid metabolism; triacylglycerol biosynthesis.</text>
</comment>
<feature type="domain" description="O-acyltransferase WSD1 C-terminal" evidence="14">
    <location>
        <begin position="318"/>
        <end position="461"/>
    </location>
</feature>
<dbReference type="InterPro" id="IPR045034">
    <property type="entry name" value="O-acyltransferase_WSD1-like"/>
</dbReference>
<feature type="region of interest" description="Disordered" evidence="12">
    <location>
        <begin position="161"/>
        <end position="180"/>
    </location>
</feature>
<evidence type="ECO:0000259" key="13">
    <source>
        <dbReference type="Pfam" id="PF03007"/>
    </source>
</evidence>
<dbReference type="AlphaFoldDB" id="A0A8J4DJC3"/>
<comment type="caution">
    <text evidence="15">The sequence shown here is derived from an EMBL/GenBank/DDBJ whole genome shotgun (WGS) entry which is preliminary data.</text>
</comment>
<evidence type="ECO:0000313" key="15">
    <source>
        <dbReference type="EMBL" id="GIJ03088.1"/>
    </source>
</evidence>
<dbReference type="NCBIfam" id="TIGR02946">
    <property type="entry name" value="acyl_WS_DGAT"/>
    <property type="match status" value="1"/>
</dbReference>
<reference evidence="15" key="1">
    <citation type="submission" date="2021-01" db="EMBL/GenBank/DDBJ databases">
        <title>Whole genome shotgun sequence of Spirilliplanes yamanashiensis NBRC 15828.</title>
        <authorList>
            <person name="Komaki H."/>
            <person name="Tamura T."/>
        </authorList>
    </citation>
    <scope>NUCLEOTIDE SEQUENCE</scope>
    <source>
        <strain evidence="15">NBRC 15828</strain>
    </source>
</reference>
<keyword evidence="6 11" id="KW-0808">Transferase</keyword>
<dbReference type="GO" id="GO:0001666">
    <property type="term" value="P:response to hypoxia"/>
    <property type="evidence" value="ECO:0007669"/>
    <property type="project" value="TreeGrafter"/>
</dbReference>
<evidence type="ECO:0000256" key="8">
    <source>
        <dbReference type="ARBA" id="ARBA00023098"/>
    </source>
</evidence>
<evidence type="ECO:0000313" key="16">
    <source>
        <dbReference type="Proteomes" id="UP000652013"/>
    </source>
</evidence>
<evidence type="ECO:0000256" key="11">
    <source>
        <dbReference type="RuleBase" id="RU361241"/>
    </source>
</evidence>
<evidence type="ECO:0000256" key="2">
    <source>
        <dbReference type="ARBA" id="ARBA00005189"/>
    </source>
</evidence>
<dbReference type="GO" id="GO:0019432">
    <property type="term" value="P:triglyceride biosynthetic process"/>
    <property type="evidence" value="ECO:0007669"/>
    <property type="project" value="UniProtKB-UniPathway"/>
</dbReference>
<dbReference type="Pfam" id="PF06974">
    <property type="entry name" value="WS_DGAT_C"/>
    <property type="match status" value="1"/>
</dbReference>
<dbReference type="InterPro" id="IPR004255">
    <property type="entry name" value="O-acyltransferase_WSD1_N"/>
</dbReference>
<evidence type="ECO:0000256" key="7">
    <source>
        <dbReference type="ARBA" id="ARBA00022798"/>
    </source>
</evidence>
<dbReference type="Gene3D" id="3.30.559.30">
    <property type="entry name" value="Nonribosomal peptide synthetase, condensation domain"/>
    <property type="match status" value="1"/>
</dbReference>
<evidence type="ECO:0000256" key="12">
    <source>
        <dbReference type="SAM" id="MobiDB-lite"/>
    </source>
</evidence>
<keyword evidence="8 11" id="KW-0443">Lipid metabolism</keyword>
<proteinExistence type="inferred from homology"/>
<comment type="catalytic activity">
    <reaction evidence="10 11">
        <text>an acyl-CoA + a 1,2-diacyl-sn-glycerol = a triacyl-sn-glycerol + CoA</text>
        <dbReference type="Rhea" id="RHEA:10868"/>
        <dbReference type="ChEBI" id="CHEBI:17815"/>
        <dbReference type="ChEBI" id="CHEBI:57287"/>
        <dbReference type="ChEBI" id="CHEBI:58342"/>
        <dbReference type="ChEBI" id="CHEBI:64615"/>
        <dbReference type="EC" id="2.3.1.20"/>
    </reaction>
</comment>
<dbReference type="GO" id="GO:0051701">
    <property type="term" value="P:biological process involved in interaction with host"/>
    <property type="evidence" value="ECO:0007669"/>
    <property type="project" value="TreeGrafter"/>
</dbReference>
<organism evidence="15 16">
    <name type="scientific">Spirilliplanes yamanashiensis</name>
    <dbReference type="NCBI Taxonomy" id="42233"/>
    <lineage>
        <taxon>Bacteria</taxon>
        <taxon>Bacillati</taxon>
        <taxon>Actinomycetota</taxon>
        <taxon>Actinomycetes</taxon>
        <taxon>Micromonosporales</taxon>
        <taxon>Micromonosporaceae</taxon>
        <taxon>Spirilliplanes</taxon>
    </lineage>
</organism>
<dbReference type="Pfam" id="PF03007">
    <property type="entry name" value="WS_DGAT_cat"/>
    <property type="match status" value="1"/>
</dbReference>
<dbReference type="InterPro" id="IPR014292">
    <property type="entry name" value="Acyl_transf_WS/DGAT"/>
</dbReference>
<accession>A0A8J4DJC3</accession>
<dbReference type="SUPFAM" id="SSF52777">
    <property type="entry name" value="CoA-dependent acyltransferases"/>
    <property type="match status" value="1"/>
</dbReference>
<dbReference type="GO" id="GO:0071731">
    <property type="term" value="P:response to nitric oxide"/>
    <property type="evidence" value="ECO:0007669"/>
    <property type="project" value="TreeGrafter"/>
</dbReference>
<dbReference type="GO" id="GO:0004144">
    <property type="term" value="F:diacylglycerol O-acyltransferase activity"/>
    <property type="evidence" value="ECO:0007669"/>
    <property type="project" value="UniProtKB-EC"/>
</dbReference>
<keyword evidence="9 11" id="KW-0012">Acyltransferase</keyword>
<sequence length="480" mass="51625">MDYLSPLDASFLDAEDEDPHASLAIASIAVADGPPPDQAEFAAVIGGRLPQVPRYRQRVRRVPWNLGRPVWVDDAGFDLNFHLRRTALAAPGGDAELAALVGRVMSQRLDRDRPLWEDWVIEGLAGGRWALLSKIHHCMADGVTGNQLYRAFCDTAADTAAPTAADTAAPPPDRRRPAPETDAVDLTLDALGNLARLPFDQLRWVARAIRSPRALGRQARDTARGLAALAEGFTPAAPTFLTGRLGRSRRWAVARVPLADLKAVAAASGATLNDVYLAAVAGAFRRLLAARGEEPVAGSVRTMMPVNLRAAGQDTIDNRIGSMLLQLPVEIADPVGRLTAVRRRIAALRDRDEMRAEAALLAIADREPFAAVAFGVRAALRFPQRAVVTVTTNVPGPREQLYLTGRRVREILPYVPIGDRMRVGVSVFTYGGQASFGVTTDAASVPEAEAFARDIVTEVRALPGVPPGRRRRPSAASRGA</sequence>
<evidence type="ECO:0000256" key="6">
    <source>
        <dbReference type="ARBA" id="ARBA00022679"/>
    </source>
</evidence>
<dbReference type="EMBL" id="BOOY01000018">
    <property type="protein sequence ID" value="GIJ03088.1"/>
    <property type="molecule type" value="Genomic_DNA"/>
</dbReference>
<protein>
    <recommendedName>
        <fullName evidence="4 11">Diacylglycerol O-acyltransferase</fullName>
        <ecNumber evidence="4 11">2.3.1.20</ecNumber>
    </recommendedName>
</protein>
<evidence type="ECO:0000256" key="9">
    <source>
        <dbReference type="ARBA" id="ARBA00023315"/>
    </source>
</evidence>
<dbReference type="PANTHER" id="PTHR31650:SF1">
    <property type="entry name" value="WAX ESTER SYNTHASE_DIACYLGLYCEROL ACYLTRANSFERASE 4-RELATED"/>
    <property type="match status" value="1"/>
</dbReference>
<evidence type="ECO:0000256" key="4">
    <source>
        <dbReference type="ARBA" id="ARBA00013244"/>
    </source>
</evidence>
<dbReference type="UniPathway" id="UPA00282"/>
<dbReference type="InterPro" id="IPR023213">
    <property type="entry name" value="CAT-like_dom_sf"/>
</dbReference>
<keyword evidence="5 11" id="KW-0444">Lipid biosynthesis</keyword>
<evidence type="ECO:0000256" key="1">
    <source>
        <dbReference type="ARBA" id="ARBA00004771"/>
    </source>
</evidence>
<evidence type="ECO:0000256" key="3">
    <source>
        <dbReference type="ARBA" id="ARBA00009587"/>
    </source>
</evidence>
<dbReference type="EC" id="2.3.1.20" evidence="4 11"/>
<evidence type="ECO:0000259" key="14">
    <source>
        <dbReference type="Pfam" id="PF06974"/>
    </source>
</evidence>
<comment type="similarity">
    <text evidence="3 11">Belongs to the long-chain O-acyltransferase family.</text>
</comment>
<keyword evidence="7 11" id="KW-0319">Glycerol metabolism</keyword>
<dbReference type="RefSeq" id="WP_203938379.1">
    <property type="nucleotide sequence ID" value="NZ_BAAAGJ010000005.1"/>
</dbReference>
<gene>
    <name evidence="15" type="ORF">Sya03_24400</name>
</gene>
<comment type="pathway">
    <text evidence="2">Lipid metabolism.</text>
</comment>